<keyword evidence="3 7" id="KW-0812">Transmembrane</keyword>
<feature type="transmembrane region" description="Helical" evidence="8">
    <location>
        <begin position="24"/>
        <end position="45"/>
    </location>
</feature>
<keyword evidence="5" id="KW-0560">Oxidoreductase</keyword>
<feature type="transmembrane region" description="Helical" evidence="8">
    <location>
        <begin position="158"/>
        <end position="179"/>
    </location>
</feature>
<accession>A0A1J4V1T2</accession>
<dbReference type="STRING" id="1805281.AUJ77_00680"/>
<dbReference type="GO" id="GO:0005886">
    <property type="term" value="C:plasma membrane"/>
    <property type="evidence" value="ECO:0007669"/>
    <property type="project" value="UniProtKB-SubCell"/>
</dbReference>
<feature type="transmembrane region" description="Helical" evidence="8">
    <location>
        <begin position="444"/>
        <end position="464"/>
    </location>
</feature>
<dbReference type="InterPro" id="IPR052175">
    <property type="entry name" value="ComplexI-like_HydComp"/>
</dbReference>
<dbReference type="Pfam" id="PF00361">
    <property type="entry name" value="Proton_antipo_M"/>
    <property type="match status" value="1"/>
</dbReference>
<evidence type="ECO:0000256" key="2">
    <source>
        <dbReference type="ARBA" id="ARBA00022475"/>
    </source>
</evidence>
<feature type="transmembrane region" description="Helical" evidence="8">
    <location>
        <begin position="362"/>
        <end position="381"/>
    </location>
</feature>
<dbReference type="GO" id="GO:0016491">
    <property type="term" value="F:oxidoreductase activity"/>
    <property type="evidence" value="ECO:0007669"/>
    <property type="project" value="UniProtKB-KW"/>
</dbReference>
<proteinExistence type="predicted"/>
<feature type="transmembrane region" description="Helical" evidence="8">
    <location>
        <begin position="105"/>
        <end position="122"/>
    </location>
</feature>
<dbReference type="InterPro" id="IPR001750">
    <property type="entry name" value="ND/Mrp_TM"/>
</dbReference>
<feature type="transmembrane region" description="Helical" evidence="8">
    <location>
        <begin position="272"/>
        <end position="295"/>
    </location>
</feature>
<comment type="caution">
    <text evidence="10">The sequence shown here is derived from an EMBL/GenBank/DDBJ whole genome shotgun (WGS) entry which is preliminary data.</text>
</comment>
<evidence type="ECO:0000256" key="5">
    <source>
        <dbReference type="ARBA" id="ARBA00023002"/>
    </source>
</evidence>
<evidence type="ECO:0000256" key="6">
    <source>
        <dbReference type="ARBA" id="ARBA00023136"/>
    </source>
</evidence>
<reference evidence="10 11" key="1">
    <citation type="journal article" date="2016" name="Environ. Microbiol.">
        <title>Genomic resolution of a cold subsurface aquifer community provides metabolic insights for novel microbes adapted to high CO concentrations.</title>
        <authorList>
            <person name="Probst A.J."/>
            <person name="Castelle C.J."/>
            <person name="Singh A."/>
            <person name="Brown C.T."/>
            <person name="Anantharaman K."/>
            <person name="Sharon I."/>
            <person name="Hug L.A."/>
            <person name="Burstein D."/>
            <person name="Emerson J.B."/>
            <person name="Thomas B.C."/>
            <person name="Banfield J.F."/>
        </authorList>
    </citation>
    <scope>NUCLEOTIDE SEQUENCE [LARGE SCALE GENOMIC DNA]</scope>
    <source>
        <strain evidence="10">CG1_02_43_90</strain>
    </source>
</reference>
<keyword evidence="6 8" id="KW-0472">Membrane</keyword>
<evidence type="ECO:0000256" key="3">
    <source>
        <dbReference type="ARBA" id="ARBA00022692"/>
    </source>
</evidence>
<evidence type="ECO:0000256" key="1">
    <source>
        <dbReference type="ARBA" id="ARBA00004651"/>
    </source>
</evidence>
<keyword evidence="4 8" id="KW-1133">Transmembrane helix</keyword>
<protein>
    <recommendedName>
        <fullName evidence="9">NADH:quinone oxidoreductase/Mrp antiporter transmembrane domain-containing protein</fullName>
    </recommendedName>
</protein>
<feature type="transmembrane region" description="Helical" evidence="8">
    <location>
        <begin position="65"/>
        <end position="85"/>
    </location>
</feature>
<feature type="transmembrane region" description="Helical" evidence="8">
    <location>
        <begin position="307"/>
        <end position="325"/>
    </location>
</feature>
<comment type="subcellular location">
    <subcellularLocation>
        <location evidence="1">Cell membrane</location>
        <topology evidence="1">Multi-pass membrane protein</topology>
    </subcellularLocation>
    <subcellularLocation>
        <location evidence="7">Membrane</location>
        <topology evidence="7">Multi-pass membrane protein</topology>
    </subcellularLocation>
</comment>
<keyword evidence="2" id="KW-1003">Cell membrane</keyword>
<evidence type="ECO:0000313" key="11">
    <source>
        <dbReference type="Proteomes" id="UP000181992"/>
    </source>
</evidence>
<feature type="transmembrane region" description="Helical" evidence="8">
    <location>
        <begin position="199"/>
        <end position="219"/>
    </location>
</feature>
<dbReference type="EMBL" id="MNVN01000007">
    <property type="protein sequence ID" value="OIO31130.1"/>
    <property type="molecule type" value="Genomic_DNA"/>
</dbReference>
<organism evidence="10 11">
    <name type="scientific">Candidatus Nomurabacteria bacterium CG1_02_43_90</name>
    <dbReference type="NCBI Taxonomy" id="1805281"/>
    <lineage>
        <taxon>Bacteria</taxon>
        <taxon>Candidatus Nomuraibacteriota</taxon>
    </lineage>
</organism>
<evidence type="ECO:0000313" key="10">
    <source>
        <dbReference type="EMBL" id="OIO31130.1"/>
    </source>
</evidence>
<evidence type="ECO:0000256" key="8">
    <source>
        <dbReference type="SAM" id="Phobius"/>
    </source>
</evidence>
<dbReference type="PANTHER" id="PTHR42682:SF5">
    <property type="entry name" value="HYDROGENASE-4 COMPONENT F"/>
    <property type="match status" value="1"/>
</dbReference>
<feature type="transmembrane region" description="Helical" evidence="8">
    <location>
        <begin position="240"/>
        <end position="260"/>
    </location>
</feature>
<sequence>MEIIFIITTLIITALLNILIKRRFVIEFFSIIASSVALFESIVVALKVSTAGVYSPFVFFSVDSLGAIVMLIVACVGFITTIYSVPYLRQETAKGIIGFTRVKQYFALLNIFLAAMFLAITANSLVFAWISIEATTLSTAFLISFYDKPSAIEAAWKYLIINSIGLLLGFFGTLLYFTSMSSLGENGFVSWQSLLANTIHLDPLIAKIAFIFVLIGYGTKVGLVPMHTWKPDAYSKAPNPIGALLSGALLPVAFIVILRFKIITDMVVGSQFSQNLLIIFGILSIAVAALIMFNARNYKRLLAYSSIENAGVMALGFGFGGLAIFAATMHLIYHSLVKGVMFFSSGNLLLKYNSDKINNIKGALGVVPFTSILFIAGFLVVTGIPPFGIFQTKMQILSAGIQLHPVTTIITLFFMTLVFIGFLKHIVSMFFSQKPENIPVGEGNIWLIIPPLTLLVIIIILSFYTPPFLYRLINDAVAHY</sequence>
<dbReference type="AlphaFoldDB" id="A0A1J4V1T2"/>
<dbReference type="PRINTS" id="PR01434">
    <property type="entry name" value="NADHDHGNASE5"/>
</dbReference>
<feature type="transmembrane region" description="Helical" evidence="8">
    <location>
        <begin position="401"/>
        <end position="423"/>
    </location>
</feature>
<feature type="domain" description="NADH:quinone oxidoreductase/Mrp antiporter transmembrane" evidence="9">
    <location>
        <begin position="122"/>
        <end position="416"/>
    </location>
</feature>
<evidence type="ECO:0000256" key="7">
    <source>
        <dbReference type="RuleBase" id="RU000320"/>
    </source>
</evidence>
<dbReference type="Proteomes" id="UP000181992">
    <property type="component" value="Unassembled WGS sequence"/>
</dbReference>
<dbReference type="PANTHER" id="PTHR42682">
    <property type="entry name" value="HYDROGENASE-4 COMPONENT F"/>
    <property type="match status" value="1"/>
</dbReference>
<gene>
    <name evidence="10" type="ORF">AUJ77_00680</name>
</gene>
<evidence type="ECO:0000256" key="4">
    <source>
        <dbReference type="ARBA" id="ARBA00022989"/>
    </source>
</evidence>
<name>A0A1J4V1T2_9BACT</name>
<evidence type="ECO:0000259" key="9">
    <source>
        <dbReference type="Pfam" id="PF00361"/>
    </source>
</evidence>